<dbReference type="InterPro" id="IPR018060">
    <property type="entry name" value="HTH_AraC"/>
</dbReference>
<keyword evidence="1" id="KW-0805">Transcription regulation</keyword>
<evidence type="ECO:0000256" key="2">
    <source>
        <dbReference type="ARBA" id="ARBA00023125"/>
    </source>
</evidence>
<evidence type="ECO:0000313" key="7">
    <source>
        <dbReference type="Proteomes" id="UP001595530"/>
    </source>
</evidence>
<accession>A0ABV7EUX3</accession>
<dbReference type="PANTHER" id="PTHR47894:SF1">
    <property type="entry name" value="HTH-TYPE TRANSCRIPTIONAL REGULATOR VQSM"/>
    <property type="match status" value="1"/>
</dbReference>
<dbReference type="RefSeq" id="WP_390325106.1">
    <property type="nucleotide sequence ID" value="NZ_JBHRTP010000003.1"/>
</dbReference>
<dbReference type="InterPro" id="IPR032687">
    <property type="entry name" value="AraC-type_N"/>
</dbReference>
<protein>
    <submittedName>
        <fullName evidence="6">AraC family transcriptional regulator ligand-binding domain-containing protein</fullName>
    </submittedName>
</protein>
<name>A0ABV7EUX3_9BURK</name>
<reference evidence="7" key="1">
    <citation type="journal article" date="2019" name="Int. J. Syst. Evol. Microbiol.">
        <title>The Global Catalogue of Microorganisms (GCM) 10K type strain sequencing project: providing services to taxonomists for standard genome sequencing and annotation.</title>
        <authorList>
            <consortium name="The Broad Institute Genomics Platform"/>
            <consortium name="The Broad Institute Genome Sequencing Center for Infectious Disease"/>
            <person name="Wu L."/>
            <person name="Ma J."/>
        </authorList>
    </citation>
    <scope>NUCLEOTIDE SEQUENCE [LARGE SCALE GENOMIC DNA]</scope>
    <source>
        <strain evidence="7">KCTC 42986</strain>
    </source>
</reference>
<evidence type="ECO:0000256" key="3">
    <source>
        <dbReference type="ARBA" id="ARBA00023163"/>
    </source>
</evidence>
<evidence type="ECO:0000256" key="1">
    <source>
        <dbReference type="ARBA" id="ARBA00023015"/>
    </source>
</evidence>
<evidence type="ECO:0000259" key="5">
    <source>
        <dbReference type="PROSITE" id="PS01124"/>
    </source>
</evidence>
<dbReference type="Pfam" id="PF12625">
    <property type="entry name" value="Arabinose_bd"/>
    <property type="match status" value="1"/>
</dbReference>
<dbReference type="Pfam" id="PF12833">
    <property type="entry name" value="HTH_18"/>
    <property type="match status" value="1"/>
</dbReference>
<gene>
    <name evidence="6" type="ORF">ACFOFO_01150</name>
</gene>
<evidence type="ECO:0000313" key="6">
    <source>
        <dbReference type="EMBL" id="MFC3106578.1"/>
    </source>
</evidence>
<proteinExistence type="predicted"/>
<comment type="caution">
    <text evidence="6">The sequence shown here is derived from an EMBL/GenBank/DDBJ whole genome shotgun (WGS) entry which is preliminary data.</text>
</comment>
<keyword evidence="3" id="KW-0804">Transcription</keyword>
<evidence type="ECO:0000256" key="4">
    <source>
        <dbReference type="SAM" id="MobiDB-lite"/>
    </source>
</evidence>
<dbReference type="SUPFAM" id="SSF46689">
    <property type="entry name" value="Homeodomain-like"/>
    <property type="match status" value="1"/>
</dbReference>
<feature type="compositionally biased region" description="Polar residues" evidence="4">
    <location>
        <begin position="349"/>
        <end position="362"/>
    </location>
</feature>
<dbReference type="PANTHER" id="PTHR47894">
    <property type="entry name" value="HTH-TYPE TRANSCRIPTIONAL REGULATOR GADX"/>
    <property type="match status" value="1"/>
</dbReference>
<feature type="region of interest" description="Disordered" evidence="4">
    <location>
        <begin position="339"/>
        <end position="362"/>
    </location>
</feature>
<organism evidence="6 7">
    <name type="scientific">Undibacterium arcticum</name>
    <dbReference type="NCBI Taxonomy" id="1762892"/>
    <lineage>
        <taxon>Bacteria</taxon>
        <taxon>Pseudomonadati</taxon>
        <taxon>Pseudomonadota</taxon>
        <taxon>Betaproteobacteria</taxon>
        <taxon>Burkholderiales</taxon>
        <taxon>Oxalobacteraceae</taxon>
        <taxon>Undibacterium</taxon>
    </lineage>
</organism>
<dbReference type="InterPro" id="IPR009057">
    <property type="entry name" value="Homeodomain-like_sf"/>
</dbReference>
<keyword evidence="7" id="KW-1185">Reference proteome</keyword>
<dbReference type="SMART" id="SM00342">
    <property type="entry name" value="HTH_ARAC"/>
    <property type="match status" value="1"/>
</dbReference>
<feature type="domain" description="HTH araC/xylS-type" evidence="5">
    <location>
        <begin position="245"/>
        <end position="345"/>
    </location>
</feature>
<dbReference type="EMBL" id="JBHRTP010000003">
    <property type="protein sequence ID" value="MFC3106578.1"/>
    <property type="molecule type" value="Genomic_DNA"/>
</dbReference>
<dbReference type="Gene3D" id="1.10.10.60">
    <property type="entry name" value="Homeodomain-like"/>
    <property type="match status" value="1"/>
</dbReference>
<sequence length="362" mass="41391">MTSLATYPNTVPFRHLQPLLRELERLGHPTRQVWRASGAVLDMETALGGEQVEIPVLDYIRVNRYGLGLLEQAVCEREQRPATGKEAFDLMCACVINCADLEEVIQQATLFNRILDRRGGELSLKIQGISATFAMDSRRRQRDQASFMVDLTGLSAYHQLFSWLTGRAIPLQEVGFMYAAPEQQPFFSSQFNCTIAFEQATNYLVFPAHCLRYPVVRSYAELKRIIDYFPFDIRLTSQFERDLPDVVHLLILEALQRSGKPLGIDELAQIFYVSPQTLRRRLARNGTSYSHIKEACLQHMADHYLHHSDMTLERIADLLGFSDARAFRRAFQQWTGLSPSTYRRKPSRKTNLSANSGRVNTP</sequence>
<keyword evidence="2" id="KW-0238">DNA-binding</keyword>
<dbReference type="Proteomes" id="UP001595530">
    <property type="component" value="Unassembled WGS sequence"/>
</dbReference>
<dbReference type="PROSITE" id="PS01124">
    <property type="entry name" value="HTH_ARAC_FAMILY_2"/>
    <property type="match status" value="1"/>
</dbReference>